<keyword evidence="19" id="KW-1185">Reference proteome</keyword>
<dbReference type="Proteomes" id="UP000663866">
    <property type="component" value="Unassembled WGS sequence"/>
</dbReference>
<evidence type="ECO:0000256" key="1">
    <source>
        <dbReference type="ARBA" id="ARBA00000900"/>
    </source>
</evidence>
<name>A0A819XLH4_9BILA</name>
<evidence type="ECO:0000256" key="9">
    <source>
        <dbReference type="ARBA" id="ARBA00022787"/>
    </source>
</evidence>
<accession>A0A819XLH4</accession>
<evidence type="ECO:0000256" key="5">
    <source>
        <dbReference type="ARBA" id="ARBA00022692"/>
    </source>
</evidence>
<dbReference type="GO" id="GO:0016567">
    <property type="term" value="P:protein ubiquitination"/>
    <property type="evidence" value="ECO:0007669"/>
    <property type="project" value="InterPro"/>
</dbReference>
<gene>
    <name evidence="18" type="ORF">OVN521_LOCUS22932</name>
    <name evidence="17" type="ORF">WKI299_LOCUS281</name>
</gene>
<keyword evidence="6" id="KW-0479">Metal-binding</keyword>
<keyword evidence="8" id="KW-0833">Ubl conjugation pathway</keyword>
<dbReference type="GO" id="GO:0005741">
    <property type="term" value="C:mitochondrial outer membrane"/>
    <property type="evidence" value="ECO:0007669"/>
    <property type="project" value="UniProtKB-SubCell"/>
</dbReference>
<keyword evidence="9" id="KW-1000">Mitochondrion outer membrane</keyword>
<dbReference type="Pfam" id="PF12483">
    <property type="entry name" value="GIDE"/>
    <property type="match status" value="1"/>
</dbReference>
<dbReference type="Gene3D" id="3.30.40.10">
    <property type="entry name" value="Zinc/RING finger domain, C3HC4 (zinc finger)"/>
    <property type="match status" value="1"/>
</dbReference>
<sequence>MIDWTWLWLVGEIGISYGFYRWWRSNDQFLAALELAPDIDIDDLKQFSSSRTFIDYAAIHGIVRTNDSKPSSVLTSQYLPHCLGVIRRIVLREKKLEKLRDSWTETNKTISDVSHYVPFRLISPSENYIRIDQPLKFSSVVNQLQVTHVKFEPNTTSAMQKLVDTFVGDLSRGIETREEMLLVDSSLTGVGCLEKQSNGIWCLVPHKKWGGILTRSSRAEIISEYRDRSYYVRIFSICFGIVAIGTATYLIHKYYFKNRRQINRLPNILPANNNNETDDQTTTRLQCVICLENEIMYSLQPCSHLGLCHLCAQTLQSRNRGEELCPLCRTPIQEYQRIFLP</sequence>
<comment type="subcellular location">
    <subcellularLocation>
        <location evidence="2">Mitochondrion outer membrane</location>
        <topology evidence="2">Multi-pass membrane protein</topology>
    </subcellularLocation>
</comment>
<dbReference type="InterPro" id="IPR051652">
    <property type="entry name" value="MDM2_MDM4_MUL1"/>
</dbReference>
<organism evidence="18 19">
    <name type="scientific">Rotaria magnacalcarata</name>
    <dbReference type="NCBI Taxonomy" id="392030"/>
    <lineage>
        <taxon>Eukaryota</taxon>
        <taxon>Metazoa</taxon>
        <taxon>Spiralia</taxon>
        <taxon>Gnathifera</taxon>
        <taxon>Rotifera</taxon>
        <taxon>Eurotatoria</taxon>
        <taxon>Bdelloidea</taxon>
        <taxon>Philodinida</taxon>
        <taxon>Philodinidae</taxon>
        <taxon>Rotaria</taxon>
    </lineage>
</organism>
<dbReference type="InterPro" id="IPR013083">
    <property type="entry name" value="Znf_RING/FYVE/PHD"/>
</dbReference>
<evidence type="ECO:0000256" key="10">
    <source>
        <dbReference type="ARBA" id="ARBA00022833"/>
    </source>
</evidence>
<evidence type="ECO:0000256" key="14">
    <source>
        <dbReference type="PROSITE-ProRule" id="PRU00175"/>
    </source>
</evidence>
<evidence type="ECO:0000256" key="13">
    <source>
        <dbReference type="ARBA" id="ARBA00023136"/>
    </source>
</evidence>
<comment type="caution">
    <text evidence="18">The sequence shown here is derived from an EMBL/GenBank/DDBJ whole genome shotgun (WGS) entry which is preliminary data.</text>
</comment>
<keyword evidence="11 15" id="KW-1133">Transmembrane helix</keyword>
<dbReference type="EC" id="2.3.2.27" evidence="3"/>
<dbReference type="PROSITE" id="PS50089">
    <property type="entry name" value="ZF_RING_2"/>
    <property type="match status" value="1"/>
</dbReference>
<keyword evidence="10" id="KW-0862">Zinc</keyword>
<keyword evidence="13 15" id="KW-0472">Membrane</keyword>
<dbReference type="GO" id="GO:0008270">
    <property type="term" value="F:zinc ion binding"/>
    <property type="evidence" value="ECO:0007669"/>
    <property type="project" value="UniProtKB-KW"/>
</dbReference>
<dbReference type="Pfam" id="PF13920">
    <property type="entry name" value="zf-C3HC4_3"/>
    <property type="match status" value="1"/>
</dbReference>
<evidence type="ECO:0000256" key="11">
    <source>
        <dbReference type="ARBA" id="ARBA00022989"/>
    </source>
</evidence>
<evidence type="ECO:0000256" key="12">
    <source>
        <dbReference type="ARBA" id="ARBA00023128"/>
    </source>
</evidence>
<reference evidence="18" key="1">
    <citation type="submission" date="2021-02" db="EMBL/GenBank/DDBJ databases">
        <authorList>
            <person name="Nowell W R."/>
        </authorList>
    </citation>
    <scope>NUCLEOTIDE SEQUENCE</scope>
</reference>
<feature type="transmembrane region" description="Helical" evidence="15">
    <location>
        <begin position="230"/>
        <end position="251"/>
    </location>
</feature>
<evidence type="ECO:0000256" key="6">
    <source>
        <dbReference type="ARBA" id="ARBA00022723"/>
    </source>
</evidence>
<dbReference type="EMBL" id="CAJNRF010000014">
    <property type="protein sequence ID" value="CAF1929092.1"/>
    <property type="molecule type" value="Genomic_DNA"/>
</dbReference>
<evidence type="ECO:0000313" key="18">
    <source>
        <dbReference type="EMBL" id="CAF4138544.1"/>
    </source>
</evidence>
<keyword evidence="4" id="KW-0808">Transferase</keyword>
<evidence type="ECO:0000313" key="17">
    <source>
        <dbReference type="EMBL" id="CAF1929092.1"/>
    </source>
</evidence>
<dbReference type="AlphaFoldDB" id="A0A819XLH4"/>
<evidence type="ECO:0000256" key="8">
    <source>
        <dbReference type="ARBA" id="ARBA00022786"/>
    </source>
</evidence>
<dbReference type="InterPro" id="IPR001841">
    <property type="entry name" value="Znf_RING"/>
</dbReference>
<dbReference type="Proteomes" id="UP000663856">
    <property type="component" value="Unassembled WGS sequence"/>
</dbReference>
<evidence type="ECO:0000256" key="15">
    <source>
        <dbReference type="SAM" id="Phobius"/>
    </source>
</evidence>
<dbReference type="InterPro" id="IPR022170">
    <property type="entry name" value="MUL1-like"/>
</dbReference>
<dbReference type="SUPFAM" id="SSF57850">
    <property type="entry name" value="RING/U-box"/>
    <property type="match status" value="1"/>
</dbReference>
<comment type="catalytic activity">
    <reaction evidence="1">
        <text>S-ubiquitinyl-[E2 ubiquitin-conjugating enzyme]-L-cysteine + [acceptor protein]-L-lysine = [E2 ubiquitin-conjugating enzyme]-L-cysteine + N(6)-ubiquitinyl-[acceptor protein]-L-lysine.</text>
        <dbReference type="EC" id="2.3.2.27"/>
    </reaction>
</comment>
<evidence type="ECO:0000256" key="3">
    <source>
        <dbReference type="ARBA" id="ARBA00012483"/>
    </source>
</evidence>
<dbReference type="GO" id="GO:0061630">
    <property type="term" value="F:ubiquitin protein ligase activity"/>
    <property type="evidence" value="ECO:0007669"/>
    <property type="project" value="UniProtKB-EC"/>
</dbReference>
<feature type="domain" description="RING-type" evidence="16">
    <location>
        <begin position="287"/>
        <end position="329"/>
    </location>
</feature>
<evidence type="ECO:0000313" key="19">
    <source>
        <dbReference type="Proteomes" id="UP000663866"/>
    </source>
</evidence>
<keyword evidence="7 14" id="KW-0863">Zinc-finger</keyword>
<evidence type="ECO:0000256" key="2">
    <source>
        <dbReference type="ARBA" id="ARBA00004374"/>
    </source>
</evidence>
<evidence type="ECO:0000256" key="7">
    <source>
        <dbReference type="ARBA" id="ARBA00022771"/>
    </source>
</evidence>
<dbReference type="EMBL" id="CAJOBG010005080">
    <property type="protein sequence ID" value="CAF4138544.1"/>
    <property type="molecule type" value="Genomic_DNA"/>
</dbReference>
<keyword evidence="5 15" id="KW-0812">Transmembrane</keyword>
<dbReference type="SMART" id="SM00184">
    <property type="entry name" value="RING"/>
    <property type="match status" value="1"/>
</dbReference>
<protein>
    <recommendedName>
        <fullName evidence="3">RING-type E3 ubiquitin transferase</fullName>
        <ecNumber evidence="3">2.3.2.27</ecNumber>
    </recommendedName>
</protein>
<evidence type="ECO:0000259" key="16">
    <source>
        <dbReference type="PROSITE" id="PS50089"/>
    </source>
</evidence>
<dbReference type="PANTHER" id="PTHR12183:SF32">
    <property type="entry name" value="MITOCHONDRIAL E3 UBIQUITIN PROTEIN LIGASE 1"/>
    <property type="match status" value="1"/>
</dbReference>
<dbReference type="PANTHER" id="PTHR12183">
    <property type="entry name" value="MITOCHONDRIAL UBIQUITIN LIGASE ACTIVATOR OF NFKB 1"/>
    <property type="match status" value="1"/>
</dbReference>
<evidence type="ECO:0000256" key="4">
    <source>
        <dbReference type="ARBA" id="ARBA00022679"/>
    </source>
</evidence>
<proteinExistence type="predicted"/>
<keyword evidence="12" id="KW-0496">Mitochondrion</keyword>